<proteinExistence type="predicted"/>
<keyword evidence="2" id="KW-1185">Reference proteome</keyword>
<gene>
    <name evidence="1" type="ORF">PVAND_007870</name>
</gene>
<dbReference type="AlphaFoldDB" id="A0A9J6C7Y5"/>
<organism evidence="1 2">
    <name type="scientific">Polypedilum vanderplanki</name>
    <name type="common">Sleeping chironomid midge</name>
    <dbReference type="NCBI Taxonomy" id="319348"/>
    <lineage>
        <taxon>Eukaryota</taxon>
        <taxon>Metazoa</taxon>
        <taxon>Ecdysozoa</taxon>
        <taxon>Arthropoda</taxon>
        <taxon>Hexapoda</taxon>
        <taxon>Insecta</taxon>
        <taxon>Pterygota</taxon>
        <taxon>Neoptera</taxon>
        <taxon>Endopterygota</taxon>
        <taxon>Diptera</taxon>
        <taxon>Nematocera</taxon>
        <taxon>Chironomoidea</taxon>
        <taxon>Chironomidae</taxon>
        <taxon>Chironominae</taxon>
        <taxon>Polypedilum</taxon>
        <taxon>Polypedilum</taxon>
    </lineage>
</organism>
<evidence type="ECO:0000313" key="2">
    <source>
        <dbReference type="Proteomes" id="UP001107558"/>
    </source>
</evidence>
<evidence type="ECO:0000313" key="1">
    <source>
        <dbReference type="EMBL" id="KAG5678177.1"/>
    </source>
</evidence>
<sequence length="163" mass="18819">MKSRSRRAVVRKERCKINEITKTHKVFKDAQSTIDSFRIIDIDGTVENIFKAATEIIKIVGFENCIILEEVIIMAAEKFNKIRFDAGKTRFDAEETRFDAGKTRLNAESKPLEDNKMKSDSINNILKEINDFDNLMIDIMINNTTYTISTELLSQIFSNMKKQ</sequence>
<reference evidence="1" key="1">
    <citation type="submission" date="2021-03" db="EMBL/GenBank/DDBJ databases">
        <title>Chromosome level genome of the anhydrobiotic midge Polypedilum vanderplanki.</title>
        <authorList>
            <person name="Yoshida Y."/>
            <person name="Kikawada T."/>
            <person name="Gusev O."/>
        </authorList>
    </citation>
    <scope>NUCLEOTIDE SEQUENCE</scope>
    <source>
        <strain evidence="1">NIAS01</strain>
        <tissue evidence="1">Whole body or cell culture</tissue>
    </source>
</reference>
<comment type="caution">
    <text evidence="1">The sequence shown here is derived from an EMBL/GenBank/DDBJ whole genome shotgun (WGS) entry which is preliminary data.</text>
</comment>
<dbReference type="Proteomes" id="UP001107558">
    <property type="component" value="Chromosome 2"/>
</dbReference>
<dbReference type="EMBL" id="JADBJN010000002">
    <property type="protein sequence ID" value="KAG5678177.1"/>
    <property type="molecule type" value="Genomic_DNA"/>
</dbReference>
<name>A0A9J6C7Y5_POLVA</name>
<accession>A0A9J6C7Y5</accession>
<protein>
    <submittedName>
        <fullName evidence="1">Uncharacterized protein</fullName>
    </submittedName>
</protein>